<dbReference type="Proteomes" id="UP000019423">
    <property type="component" value="Chromosome"/>
</dbReference>
<dbReference type="EMBL" id="CP007145">
    <property type="protein sequence ID" value="AHJ98971.1"/>
    <property type="molecule type" value="Genomic_DNA"/>
</dbReference>
<evidence type="ECO:0000313" key="1">
    <source>
        <dbReference type="EMBL" id="AHJ98971.1"/>
    </source>
</evidence>
<protein>
    <recommendedName>
        <fullName evidence="3">Resolvase HTH domain-containing protein</fullName>
    </recommendedName>
</protein>
<dbReference type="KEGG" id="hsw:Hsw_3376"/>
<evidence type="ECO:0008006" key="3">
    <source>
        <dbReference type="Google" id="ProtNLM"/>
    </source>
</evidence>
<accession>W8F8P1</accession>
<dbReference type="HOGENOM" id="CLU_3271277_0_0_10"/>
<reference evidence="1 2" key="1">
    <citation type="submission" date="2014-01" db="EMBL/GenBank/DDBJ databases">
        <title>Complete genome sequence of ionizing-radiation resistance bacterium Hymenobacter swuensis DY53.</title>
        <authorList>
            <person name="Jung J.-H."/>
            <person name="Jeong S.-W."/>
            <person name="Joe M.-H."/>
            <person name="Cho y.-j."/>
            <person name="Kim M.-K."/>
            <person name="Lim S.-Y."/>
        </authorList>
    </citation>
    <scope>NUCLEOTIDE SEQUENCE [LARGE SCALE GENOMIC DNA]</scope>
    <source>
        <strain evidence="1 2">DY53</strain>
    </source>
</reference>
<sequence>MIEQIQQLQAEGLNMRKISAATLVSVGTVYKYMLKTEVIVA</sequence>
<evidence type="ECO:0000313" key="2">
    <source>
        <dbReference type="Proteomes" id="UP000019423"/>
    </source>
</evidence>
<keyword evidence="2" id="KW-1185">Reference proteome</keyword>
<organism evidence="1 2">
    <name type="scientific">Hymenobacter swuensis DY53</name>
    <dbReference type="NCBI Taxonomy" id="1227739"/>
    <lineage>
        <taxon>Bacteria</taxon>
        <taxon>Pseudomonadati</taxon>
        <taxon>Bacteroidota</taxon>
        <taxon>Cytophagia</taxon>
        <taxon>Cytophagales</taxon>
        <taxon>Hymenobacteraceae</taxon>
        <taxon>Hymenobacter</taxon>
    </lineage>
</organism>
<dbReference type="RefSeq" id="WP_262489388.1">
    <property type="nucleotide sequence ID" value="NZ_CP007145.1"/>
</dbReference>
<dbReference type="AlphaFoldDB" id="W8F8P1"/>
<gene>
    <name evidence="1" type="ORF">Hsw_3376</name>
</gene>
<dbReference type="PATRIC" id="fig|1227739.3.peg.3538"/>
<name>W8F8P1_9BACT</name>
<proteinExistence type="predicted"/>